<dbReference type="Proteomes" id="UP000198976">
    <property type="component" value="Chromosome I"/>
</dbReference>
<keyword evidence="3" id="KW-0808">Transferase</keyword>
<feature type="domain" description="Aminoglycoside phosphotransferase" evidence="2">
    <location>
        <begin position="84"/>
        <end position="303"/>
    </location>
</feature>
<evidence type="ECO:0000259" key="2">
    <source>
        <dbReference type="Pfam" id="PF01636"/>
    </source>
</evidence>
<dbReference type="RefSeq" id="WP_092648443.1">
    <property type="nucleotide sequence ID" value="NZ_LT629792.1"/>
</dbReference>
<organism evidence="3 4">
    <name type="scientific">Schaalia radingae</name>
    <dbReference type="NCBI Taxonomy" id="131110"/>
    <lineage>
        <taxon>Bacteria</taxon>
        <taxon>Bacillati</taxon>
        <taxon>Actinomycetota</taxon>
        <taxon>Actinomycetes</taxon>
        <taxon>Actinomycetales</taxon>
        <taxon>Actinomycetaceae</taxon>
        <taxon>Schaalia</taxon>
    </lineage>
</organism>
<comment type="similarity">
    <text evidence="1">Belongs to the pseudomonas-type ThrB family.</text>
</comment>
<dbReference type="PANTHER" id="PTHR21064:SF6">
    <property type="entry name" value="AMINOGLYCOSIDE PHOSPHOTRANSFERASE DOMAIN-CONTAINING PROTEIN"/>
    <property type="match status" value="1"/>
</dbReference>
<dbReference type="InterPro" id="IPR002575">
    <property type="entry name" value="Aminoglycoside_PTrfase"/>
</dbReference>
<dbReference type="Pfam" id="PF01636">
    <property type="entry name" value="APH"/>
    <property type="match status" value="1"/>
</dbReference>
<sequence length="384" mass="43429">MNRDEQLDIINNVWPLISDQDVAALEERLVDMPHLAGASAQCPQVLTHSARPMASACIAQLACGTRVFIKRYAPHLISEYDLCAKHDYVNRLAAGAFPTPRFFTFDTGRTCLTMGGWVWEVSECAPGEDRYRATTSWMPPYTREESVEIGRVAGQLRRASEKIPAVVAPPNPYQSRMDLMLGDPFDRLEAWCEAHPIVANYVSRTGRDLAGDLAVVAPFARALEPLRERPRYWTHGDLHVSNTMWKDTRQGPVITSVFDFGLAYANPSLFDLAQLIERHAIDWLTITEGIENAWRPQVVRDLLDGYVSQYPLMREEARMLAPMVAVSNTEFELAVIEYDQRAPIPGRTSDWAYTIGMDAHHRWFTTESGTQFIRTVTQLAIERS</sequence>
<keyword evidence="3" id="KW-0418">Kinase</keyword>
<reference evidence="3 4" key="1">
    <citation type="submission" date="2016-10" db="EMBL/GenBank/DDBJ databases">
        <authorList>
            <person name="Varghese N."/>
            <person name="Submissions S."/>
        </authorList>
    </citation>
    <scope>NUCLEOTIDE SEQUENCE [LARGE SCALE GENOMIC DNA]</scope>
    <source>
        <strain evidence="3 4">DSM 9169</strain>
    </source>
</reference>
<dbReference type="InterPro" id="IPR011009">
    <property type="entry name" value="Kinase-like_dom_sf"/>
</dbReference>
<accession>A0ABY0V6I2</accession>
<dbReference type="InterPro" id="IPR050249">
    <property type="entry name" value="Pseudomonas-type_ThrB"/>
</dbReference>
<dbReference type="EMBL" id="LT629792">
    <property type="protein sequence ID" value="SDT90544.1"/>
    <property type="molecule type" value="Genomic_DNA"/>
</dbReference>
<dbReference type="SUPFAM" id="SSF56112">
    <property type="entry name" value="Protein kinase-like (PK-like)"/>
    <property type="match status" value="1"/>
</dbReference>
<proteinExistence type="inferred from homology"/>
<evidence type="ECO:0000313" key="3">
    <source>
        <dbReference type="EMBL" id="SDT90544.1"/>
    </source>
</evidence>
<dbReference type="PANTHER" id="PTHR21064">
    <property type="entry name" value="AMINOGLYCOSIDE PHOSPHOTRANSFERASE DOMAIN-CONTAINING PROTEIN-RELATED"/>
    <property type="match status" value="1"/>
</dbReference>
<keyword evidence="4" id="KW-1185">Reference proteome</keyword>
<dbReference type="GO" id="GO:0016301">
    <property type="term" value="F:kinase activity"/>
    <property type="evidence" value="ECO:0007669"/>
    <property type="project" value="UniProtKB-KW"/>
</dbReference>
<dbReference type="Gene3D" id="3.90.1200.10">
    <property type="match status" value="1"/>
</dbReference>
<name>A0ABY0V6I2_9ACTO</name>
<protein>
    <submittedName>
        <fullName evidence="3">Ser/Thr protein kinase RdoA involved in Cpx stress response, MazF antagonist</fullName>
    </submittedName>
</protein>
<gene>
    <name evidence="3" type="ORF">SAMN04489714_0758</name>
</gene>
<evidence type="ECO:0000313" key="4">
    <source>
        <dbReference type="Proteomes" id="UP000198976"/>
    </source>
</evidence>
<evidence type="ECO:0000256" key="1">
    <source>
        <dbReference type="ARBA" id="ARBA00038240"/>
    </source>
</evidence>